<dbReference type="InterPro" id="IPR025617">
    <property type="entry name" value="YqzL"/>
</dbReference>
<evidence type="ECO:0000313" key="1">
    <source>
        <dbReference type="EMBL" id="MBC8595856.1"/>
    </source>
</evidence>
<sequence>MEENFFWSVFEKTGNVESYLGYREICDYEGAIKNDEQGKGTDSESK</sequence>
<proteinExistence type="predicted"/>
<protein>
    <submittedName>
        <fullName evidence="1">YqzL family protein</fullName>
    </submittedName>
</protein>
<dbReference type="EMBL" id="JACRTE010000002">
    <property type="protein sequence ID" value="MBC8595856.1"/>
    <property type="molecule type" value="Genomic_DNA"/>
</dbReference>
<organism evidence="1 2">
    <name type="scientific">Qingrenia yutianensis</name>
    <dbReference type="NCBI Taxonomy" id="2763676"/>
    <lineage>
        <taxon>Bacteria</taxon>
        <taxon>Bacillati</taxon>
        <taxon>Bacillota</taxon>
        <taxon>Clostridia</taxon>
        <taxon>Eubacteriales</taxon>
        <taxon>Oscillospiraceae</taxon>
        <taxon>Qingrenia</taxon>
    </lineage>
</organism>
<gene>
    <name evidence="1" type="ORF">H8706_03100</name>
</gene>
<keyword evidence="2" id="KW-1185">Reference proteome</keyword>
<dbReference type="Proteomes" id="UP000647416">
    <property type="component" value="Unassembled WGS sequence"/>
</dbReference>
<dbReference type="RefSeq" id="WP_178347617.1">
    <property type="nucleotide sequence ID" value="NZ_JACRTE010000002.1"/>
</dbReference>
<comment type="caution">
    <text evidence="1">The sequence shown here is derived from an EMBL/GenBank/DDBJ whole genome shotgun (WGS) entry which is preliminary data.</text>
</comment>
<dbReference type="Pfam" id="PF14006">
    <property type="entry name" value="YqzL"/>
    <property type="match status" value="1"/>
</dbReference>
<reference evidence="1" key="1">
    <citation type="submission" date="2020-08" db="EMBL/GenBank/DDBJ databases">
        <title>Genome public.</title>
        <authorList>
            <person name="Liu C."/>
            <person name="Sun Q."/>
        </authorList>
    </citation>
    <scope>NUCLEOTIDE SEQUENCE</scope>
    <source>
        <strain evidence="1">NSJ-50</strain>
    </source>
</reference>
<accession>A0A926F6Z6</accession>
<dbReference type="AlphaFoldDB" id="A0A926F6Z6"/>
<name>A0A926F6Z6_9FIRM</name>
<evidence type="ECO:0000313" key="2">
    <source>
        <dbReference type="Proteomes" id="UP000647416"/>
    </source>
</evidence>